<proteinExistence type="predicted"/>
<dbReference type="InterPro" id="IPR010352">
    <property type="entry name" value="DUF945"/>
</dbReference>
<dbReference type="Pfam" id="PF06097">
    <property type="entry name" value="DUF945"/>
    <property type="match status" value="1"/>
</dbReference>
<protein>
    <recommendedName>
        <fullName evidence="3">DUF945 domain-containing protein</fullName>
    </recommendedName>
</protein>
<dbReference type="STRING" id="966.BTA35_0211035"/>
<evidence type="ECO:0000313" key="1">
    <source>
        <dbReference type="EMBL" id="OOV86826.1"/>
    </source>
</evidence>
<evidence type="ECO:0008006" key="3">
    <source>
        <dbReference type="Google" id="ProtNLM"/>
    </source>
</evidence>
<name>A0A1T1HAM2_OCELI</name>
<dbReference type="EMBL" id="MTSD02000004">
    <property type="protein sequence ID" value="OOV86826.1"/>
    <property type="molecule type" value="Genomic_DNA"/>
</dbReference>
<organism evidence="1 2">
    <name type="scientific">Oceanospirillum linum</name>
    <dbReference type="NCBI Taxonomy" id="966"/>
    <lineage>
        <taxon>Bacteria</taxon>
        <taxon>Pseudomonadati</taxon>
        <taxon>Pseudomonadota</taxon>
        <taxon>Gammaproteobacteria</taxon>
        <taxon>Oceanospirillales</taxon>
        <taxon>Oceanospirillaceae</taxon>
        <taxon>Oceanospirillum</taxon>
    </lineage>
</organism>
<gene>
    <name evidence="1" type="ORF">BTA35_0211035</name>
</gene>
<comment type="caution">
    <text evidence="1">The sequence shown here is derived from an EMBL/GenBank/DDBJ whole genome shotgun (WGS) entry which is preliminary data.</text>
</comment>
<dbReference type="AlphaFoldDB" id="A0A1T1HAM2"/>
<dbReference type="Proteomes" id="UP000190064">
    <property type="component" value="Unassembled WGS sequence"/>
</dbReference>
<sequence>MNKITAGILIGAGAVGAATAAYIPVKVGDTVQQQITLAVASANAQQGSSGLEIQVIDYRKNAYDSSLITRILLNEPSVIQADGTAPYIDISHQISHGFTGAEFISEVVVTEEMKESLKDFDDKVPLHFDGEISADKSVLNTYIEGFTLTPDNGVIKMKPGIIRLNYDAGDATYDLNGIWNGLELNAEGNQLTVGETSIKGSGQQQTEFIWSYSNDINVSHLGLSNDRIEIQSASLNLNDKLNIQKQQAADETIHYSGNWSLDKLHIAQFGQTLYDFEPSGFSYTLSGPTVKQTEALMKVAQEMDSEQMTPQDAQEILPIFADVVNAATFSLHDVNVVTTEGRINGDMNLSLDTSQQELIKALSFPPILAQYVKLESNASVNKSLFNSMPVFSMMAMQLNQMGAYQEDEEDMLIHARMENGQLTINDVLMR</sequence>
<reference evidence="1" key="1">
    <citation type="submission" date="2017-02" db="EMBL/GenBank/DDBJ databases">
        <title>Draft Genome Sequence of the Salt Water Bacterium Oceanospirillum linum ATCC 11336.</title>
        <authorList>
            <person name="Trachtenberg A.M."/>
            <person name="Carney J.G."/>
            <person name="Linnane J.D."/>
            <person name="Rheaume B.A."/>
            <person name="Pitts N.L."/>
            <person name="Mykles D.L."/>
            <person name="Maclea K.S."/>
        </authorList>
    </citation>
    <scope>NUCLEOTIDE SEQUENCE [LARGE SCALE GENOMIC DNA]</scope>
    <source>
        <strain evidence="1">ATCC 11336</strain>
    </source>
</reference>
<keyword evidence="2" id="KW-1185">Reference proteome</keyword>
<evidence type="ECO:0000313" key="2">
    <source>
        <dbReference type="Proteomes" id="UP000190064"/>
    </source>
</evidence>
<dbReference type="RefSeq" id="WP_078319877.1">
    <property type="nucleotide sequence ID" value="NZ_FXTS01000005.1"/>
</dbReference>
<accession>A0A1T1HAM2</accession>